<dbReference type="RefSeq" id="WP_338575285.1">
    <property type="nucleotide sequence ID" value="NZ_CP146369.1"/>
</dbReference>
<evidence type="ECO:0000256" key="2">
    <source>
        <dbReference type="ARBA" id="ARBA00022679"/>
    </source>
</evidence>
<dbReference type="PANTHER" id="PTHR43191:SF12">
    <property type="entry name" value="RRNA METHYLASE"/>
    <property type="match status" value="1"/>
</dbReference>
<dbReference type="InterPro" id="IPR029064">
    <property type="entry name" value="Ribosomal_eL30-like_sf"/>
</dbReference>
<dbReference type="GO" id="GO:0008168">
    <property type="term" value="F:methyltransferase activity"/>
    <property type="evidence" value="ECO:0007669"/>
    <property type="project" value="UniProtKB-KW"/>
</dbReference>
<accession>A0ABZ2I997</accession>
<dbReference type="SUPFAM" id="SSF75217">
    <property type="entry name" value="alpha/beta knot"/>
    <property type="match status" value="1"/>
</dbReference>
<sequence length="269" mass="28461">MTPIPVLHPDDPRIAAFRDVKERDLTGRQGLFVAEGEVVLRVLASEASRCAPVSVLIAEKRLAGLRQVLERLPDDVPVHAAPQDVLNAVAGFDLHRGILALGRKPEPVAPDVLLDSLSERAVAVVASGVGNHDNMGGLFRNAAAFGAAAVFLDRTCCDPFYRKAIRVSVGAVLRTPMAAGLDAEAMIDLLQGRGFEVLALTPSADQALADMKPARRTAILLGSEGPGLPREIIARCRPVGIPMAGGFDSLNVAATSAVALHHVTTRRQE</sequence>
<dbReference type="CDD" id="cd18095">
    <property type="entry name" value="SpoU-like_rRNA-MTase"/>
    <property type="match status" value="1"/>
</dbReference>
<evidence type="ECO:0000313" key="4">
    <source>
        <dbReference type="EMBL" id="WWT53501.1"/>
    </source>
</evidence>
<name>A0ABZ2I997_9CAUL</name>
<dbReference type="Pfam" id="PF00588">
    <property type="entry name" value="SpoU_methylase"/>
    <property type="match status" value="1"/>
</dbReference>
<organism evidence="4 5">
    <name type="scientific">Brevundimonas olei</name>
    <dbReference type="NCBI Taxonomy" id="657642"/>
    <lineage>
        <taxon>Bacteria</taxon>
        <taxon>Pseudomonadati</taxon>
        <taxon>Pseudomonadota</taxon>
        <taxon>Alphaproteobacteria</taxon>
        <taxon>Caulobacterales</taxon>
        <taxon>Caulobacteraceae</taxon>
        <taxon>Brevundimonas</taxon>
    </lineage>
</organism>
<dbReference type="InterPro" id="IPR051259">
    <property type="entry name" value="rRNA_Methyltransferase"/>
</dbReference>
<proteinExistence type="predicted"/>
<evidence type="ECO:0000256" key="1">
    <source>
        <dbReference type="ARBA" id="ARBA00022603"/>
    </source>
</evidence>
<gene>
    <name evidence="4" type="ORF">V8J38_09505</name>
</gene>
<keyword evidence="1 4" id="KW-0489">Methyltransferase</keyword>
<protein>
    <submittedName>
        <fullName evidence="4">RNA methyltransferase</fullName>
    </submittedName>
</protein>
<keyword evidence="5" id="KW-1185">Reference proteome</keyword>
<dbReference type="InterPro" id="IPR029026">
    <property type="entry name" value="tRNA_m1G_MTases_N"/>
</dbReference>
<dbReference type="InterPro" id="IPR001537">
    <property type="entry name" value="SpoU_MeTrfase"/>
</dbReference>
<dbReference type="Gene3D" id="3.40.1280.10">
    <property type="match status" value="1"/>
</dbReference>
<dbReference type="EMBL" id="CP146369">
    <property type="protein sequence ID" value="WWT53501.1"/>
    <property type="molecule type" value="Genomic_DNA"/>
</dbReference>
<dbReference type="GO" id="GO:0032259">
    <property type="term" value="P:methylation"/>
    <property type="evidence" value="ECO:0007669"/>
    <property type="project" value="UniProtKB-KW"/>
</dbReference>
<evidence type="ECO:0000313" key="5">
    <source>
        <dbReference type="Proteomes" id="UP001363460"/>
    </source>
</evidence>
<dbReference type="PANTHER" id="PTHR43191">
    <property type="entry name" value="RRNA METHYLTRANSFERASE 3"/>
    <property type="match status" value="1"/>
</dbReference>
<feature type="domain" description="tRNA/rRNA methyltransferase SpoU type" evidence="3">
    <location>
        <begin position="122"/>
        <end position="261"/>
    </location>
</feature>
<evidence type="ECO:0000259" key="3">
    <source>
        <dbReference type="Pfam" id="PF00588"/>
    </source>
</evidence>
<dbReference type="SUPFAM" id="SSF55315">
    <property type="entry name" value="L30e-like"/>
    <property type="match status" value="1"/>
</dbReference>
<keyword evidence="2" id="KW-0808">Transferase</keyword>
<dbReference type="InterPro" id="IPR029028">
    <property type="entry name" value="Alpha/beta_knot_MTases"/>
</dbReference>
<dbReference type="Proteomes" id="UP001363460">
    <property type="component" value="Chromosome"/>
</dbReference>
<reference evidence="4 5" key="1">
    <citation type="submission" date="2024-02" db="EMBL/GenBank/DDBJ databases">
        <title>Distribution and functional of Brevundimonas-related endobacteria within Verticillium dahliae.</title>
        <authorList>
            <person name="Zeng H."/>
        </authorList>
    </citation>
    <scope>NUCLEOTIDE SEQUENCE [LARGE SCALE GENOMIC DNA]</scope>
    <source>
        <strain evidence="4 5">TRM 44200</strain>
    </source>
</reference>
<dbReference type="Gene3D" id="3.30.1330.30">
    <property type="match status" value="1"/>
</dbReference>